<sequence length="306" mass="35067">MAKRFGEKQEGIIRLHGTGGVGKTTLLTQINNNFYNERNDFDVVIWVVVSKDHQAEKIQEEIGEKIDGIWERVDLTKVGIPHPDPNNGSNMAGEDPLNNHPDILELARIVAKECGGLPLALITIGRAMTFKKTPEEWSYAIEVLKRSASEFPDSTVDKRDLIDRWIGEGYLDEYEGIGARKSRIPLYWSLIVTECPDMDEIIDISKFGEVQKIMGNLNPFAKVNVFTIQILPKLKSIHRNAFSFPLPRQMYISECPLLKKLPLDSSCAITNKHEFVIRGDKYWWEEFEWEDEATQNVFLPFFRSSH</sequence>
<gene>
    <name evidence="1" type="ORF">Pint_30039</name>
</gene>
<organism evidence="1 2">
    <name type="scientific">Pistacia integerrima</name>
    <dbReference type="NCBI Taxonomy" id="434235"/>
    <lineage>
        <taxon>Eukaryota</taxon>
        <taxon>Viridiplantae</taxon>
        <taxon>Streptophyta</taxon>
        <taxon>Embryophyta</taxon>
        <taxon>Tracheophyta</taxon>
        <taxon>Spermatophyta</taxon>
        <taxon>Magnoliopsida</taxon>
        <taxon>eudicotyledons</taxon>
        <taxon>Gunneridae</taxon>
        <taxon>Pentapetalae</taxon>
        <taxon>rosids</taxon>
        <taxon>malvids</taxon>
        <taxon>Sapindales</taxon>
        <taxon>Anacardiaceae</taxon>
        <taxon>Pistacia</taxon>
    </lineage>
</organism>
<protein>
    <submittedName>
        <fullName evidence="1">Uncharacterized protein</fullName>
    </submittedName>
</protein>
<evidence type="ECO:0000313" key="2">
    <source>
        <dbReference type="Proteomes" id="UP001163603"/>
    </source>
</evidence>
<dbReference type="Proteomes" id="UP001163603">
    <property type="component" value="Chromosome 15"/>
</dbReference>
<evidence type="ECO:0000313" key="1">
    <source>
        <dbReference type="EMBL" id="KAJ0006994.1"/>
    </source>
</evidence>
<name>A0ACC0WZI6_9ROSI</name>
<accession>A0ACC0WZI6</accession>
<reference evidence="2" key="1">
    <citation type="journal article" date="2023" name="G3 (Bethesda)">
        <title>Genome assembly and association tests identify interacting loci associated with vigor, precocity, and sex in interspecific pistachio rootstocks.</title>
        <authorList>
            <person name="Palmer W."/>
            <person name="Jacygrad E."/>
            <person name="Sagayaradj S."/>
            <person name="Cavanaugh K."/>
            <person name="Han R."/>
            <person name="Bertier L."/>
            <person name="Beede B."/>
            <person name="Kafkas S."/>
            <person name="Golino D."/>
            <person name="Preece J."/>
            <person name="Michelmore R."/>
        </authorList>
    </citation>
    <scope>NUCLEOTIDE SEQUENCE [LARGE SCALE GENOMIC DNA]</scope>
</reference>
<dbReference type="EMBL" id="CM047750">
    <property type="protein sequence ID" value="KAJ0006994.1"/>
    <property type="molecule type" value="Genomic_DNA"/>
</dbReference>
<proteinExistence type="predicted"/>
<keyword evidence="2" id="KW-1185">Reference proteome</keyword>
<comment type="caution">
    <text evidence="1">The sequence shown here is derived from an EMBL/GenBank/DDBJ whole genome shotgun (WGS) entry which is preliminary data.</text>
</comment>